<proteinExistence type="predicted"/>
<gene>
    <name evidence="1" type="ORF">K466DRAFT_169562</name>
</gene>
<protein>
    <submittedName>
        <fullName evidence="1">Uncharacterized protein</fullName>
    </submittedName>
</protein>
<reference evidence="1 2" key="1">
    <citation type="journal article" date="2019" name="Nat. Ecol. Evol.">
        <title>Megaphylogeny resolves global patterns of mushroom evolution.</title>
        <authorList>
            <person name="Varga T."/>
            <person name="Krizsan K."/>
            <person name="Foldi C."/>
            <person name="Dima B."/>
            <person name="Sanchez-Garcia M."/>
            <person name="Sanchez-Ramirez S."/>
            <person name="Szollosi G.J."/>
            <person name="Szarkandi J.G."/>
            <person name="Papp V."/>
            <person name="Albert L."/>
            <person name="Andreopoulos W."/>
            <person name="Angelini C."/>
            <person name="Antonin V."/>
            <person name="Barry K.W."/>
            <person name="Bougher N.L."/>
            <person name="Buchanan P."/>
            <person name="Buyck B."/>
            <person name="Bense V."/>
            <person name="Catcheside P."/>
            <person name="Chovatia M."/>
            <person name="Cooper J."/>
            <person name="Damon W."/>
            <person name="Desjardin D."/>
            <person name="Finy P."/>
            <person name="Geml J."/>
            <person name="Haridas S."/>
            <person name="Hughes K."/>
            <person name="Justo A."/>
            <person name="Karasinski D."/>
            <person name="Kautmanova I."/>
            <person name="Kiss B."/>
            <person name="Kocsube S."/>
            <person name="Kotiranta H."/>
            <person name="LaButti K.M."/>
            <person name="Lechner B.E."/>
            <person name="Liimatainen K."/>
            <person name="Lipzen A."/>
            <person name="Lukacs Z."/>
            <person name="Mihaltcheva S."/>
            <person name="Morgado L.N."/>
            <person name="Niskanen T."/>
            <person name="Noordeloos M.E."/>
            <person name="Ohm R.A."/>
            <person name="Ortiz-Santana B."/>
            <person name="Ovrebo C."/>
            <person name="Racz N."/>
            <person name="Riley R."/>
            <person name="Savchenko A."/>
            <person name="Shiryaev A."/>
            <person name="Soop K."/>
            <person name="Spirin V."/>
            <person name="Szebenyi C."/>
            <person name="Tomsovsky M."/>
            <person name="Tulloss R.E."/>
            <person name="Uehling J."/>
            <person name="Grigoriev I.V."/>
            <person name="Vagvolgyi C."/>
            <person name="Papp T."/>
            <person name="Martin F.M."/>
            <person name="Miettinen O."/>
            <person name="Hibbett D.S."/>
            <person name="Nagy L.G."/>
        </authorList>
    </citation>
    <scope>NUCLEOTIDE SEQUENCE [LARGE SCALE GENOMIC DNA]</scope>
    <source>
        <strain evidence="1 2">HHB13444</strain>
    </source>
</reference>
<dbReference type="InParanoid" id="A0A5C3PYW3"/>
<dbReference type="EMBL" id="ML210988">
    <property type="protein sequence ID" value="TFK93048.1"/>
    <property type="molecule type" value="Genomic_DNA"/>
</dbReference>
<keyword evidence="2" id="KW-1185">Reference proteome</keyword>
<dbReference type="AlphaFoldDB" id="A0A5C3PYW3"/>
<evidence type="ECO:0000313" key="1">
    <source>
        <dbReference type="EMBL" id="TFK93048.1"/>
    </source>
</evidence>
<evidence type="ECO:0000313" key="2">
    <source>
        <dbReference type="Proteomes" id="UP000308197"/>
    </source>
</evidence>
<dbReference type="Proteomes" id="UP000308197">
    <property type="component" value="Unassembled WGS sequence"/>
</dbReference>
<accession>A0A5C3PYW3</accession>
<name>A0A5C3PYW3_9APHY</name>
<sequence>MGLLILTQTDECFSSNRHTHSSFLLASRYKHFITIYLPATYFSAGRDAPGEHHSIRSRVSDGSVDALVGCLQLLKGVVATLPFIGVRVLYGLLGGFAPSPLTIVDGKQVPSVPSNDGLGKFTTSSSKPGHLPRHVRADGVHHRAHLRRRGRPHAAKQGGAGLWEDGHLERVVYVILQVKMVAAGACIVFPGG</sequence>
<organism evidence="1 2">
    <name type="scientific">Polyporus arcularius HHB13444</name>
    <dbReference type="NCBI Taxonomy" id="1314778"/>
    <lineage>
        <taxon>Eukaryota</taxon>
        <taxon>Fungi</taxon>
        <taxon>Dikarya</taxon>
        <taxon>Basidiomycota</taxon>
        <taxon>Agaricomycotina</taxon>
        <taxon>Agaricomycetes</taxon>
        <taxon>Polyporales</taxon>
        <taxon>Polyporaceae</taxon>
        <taxon>Polyporus</taxon>
    </lineage>
</organism>